<dbReference type="GO" id="GO:0004300">
    <property type="term" value="F:enoyl-CoA hydratase activity"/>
    <property type="evidence" value="ECO:0007669"/>
    <property type="project" value="UniProtKB-EC"/>
</dbReference>
<dbReference type="PROSITE" id="PS00067">
    <property type="entry name" value="3HCDH"/>
    <property type="match status" value="1"/>
</dbReference>
<sequence length="765" mass="83806">MKGYFSYSEQDGVARLTLDLEGKPVNLLSSDVMAALDEKFRELESRTDLHLLIIDSNKKGIFIAGADIKEIQGITREEEAYEKAKGGQDVLNRLEMMPFPSIAYINGACMGGGTELALACTFRLTSDDAKTKIALPEVNLGIMPGFGGTQRLPRLVDISQALPMILTGKPQDGKKAEKIGLSDRVIPHGYSEFFLNEFASKIRGVVEKQRSSFPSGGTTNPADGSGYLKTLNSRRKWLNEIRKQAYGLIRPVKRGKIQSPAYGWFLNKTALGRSMALNNAKKSVLAKTQGNYPAPLEAISTIHNTLGGNFAKGLIYEARKFGKLAASDISKNLIQIYFLTEENKKLPDPEHVPGAGAKAGSADLPETIGNTGVLGAGVMGGGIAWLFSKAGYDVALKDISWDAVQKGFDAAKKIYGQLKKRRKLSSREVNLGMHRISGTLDYESFVRADIVVEAVVEKMSVKQAVLSELEENVPENSIIASNTSSLSINEMAKALKKPERFAGMHFFNPVNRMPLVEVISGEQTDPRAAIEVARFALKLKKTPVFVKDGPGFLVNRILMPYLNEAAYLLSQGADVEETDRQWKKWGMPMGPYTLIDEIGIDVARKVAKILEDAYPDRMKAAPILEGLKDHPQLLGKKNKQGFYLYKNGKKTLNPEMQSIIKKHQTGGGRVSSEDRIYRPLVMMVNEAVRCLDEGVVGTPGMLDLAMIMGTGFPPFRGGVLRTAQQIGLSTMSDKALQYSSSIDGRFTAPEGLSNRAKSNSAFFNM</sequence>
<dbReference type="InterPro" id="IPR006180">
    <property type="entry name" value="3-OHacyl-CoA_DH_CS"/>
</dbReference>
<keyword evidence="11" id="KW-0511">Multifunctional enzyme</keyword>
<dbReference type="EC" id="4.2.1.17" evidence="4"/>
<dbReference type="EMBL" id="CP006939">
    <property type="protein sequence ID" value="AHC15730.1"/>
    <property type="molecule type" value="Genomic_DNA"/>
</dbReference>
<dbReference type="Gene3D" id="3.40.50.720">
    <property type="entry name" value="NAD(P)-binding Rossmann-like Domain"/>
    <property type="match status" value="1"/>
</dbReference>
<dbReference type="AlphaFoldDB" id="V5WJB7"/>
<dbReference type="InterPro" id="IPR006176">
    <property type="entry name" value="3-OHacyl-CoA_DH_NAD-bd"/>
</dbReference>
<dbReference type="InterPro" id="IPR029045">
    <property type="entry name" value="ClpP/crotonase-like_dom_sf"/>
</dbReference>
<comment type="catalytic activity">
    <reaction evidence="12">
        <text>a (3S)-3-hydroxyacyl-CoA + NAD(+) = a 3-oxoacyl-CoA + NADH + H(+)</text>
        <dbReference type="Rhea" id="RHEA:22432"/>
        <dbReference type="ChEBI" id="CHEBI:15378"/>
        <dbReference type="ChEBI" id="CHEBI:57318"/>
        <dbReference type="ChEBI" id="CHEBI:57540"/>
        <dbReference type="ChEBI" id="CHEBI:57945"/>
        <dbReference type="ChEBI" id="CHEBI:90726"/>
        <dbReference type="EC" id="1.1.1.35"/>
    </reaction>
</comment>
<feature type="domain" description="3-hydroxyacyl-CoA dehydrogenase NAD binding" evidence="14">
    <location>
        <begin position="371"/>
        <end position="548"/>
    </location>
</feature>
<dbReference type="GO" id="GO:0016853">
    <property type="term" value="F:isomerase activity"/>
    <property type="evidence" value="ECO:0007669"/>
    <property type="project" value="UniProtKB-KW"/>
</dbReference>
<dbReference type="Pfam" id="PF02737">
    <property type="entry name" value="3HCDH_N"/>
    <property type="match status" value="1"/>
</dbReference>
<comment type="similarity">
    <text evidence="2">In the central section; belongs to the 3-hydroxyacyl-CoA dehydrogenase family.</text>
</comment>
<comment type="pathway">
    <text evidence="1">Lipid metabolism; fatty acid beta-oxidation.</text>
</comment>
<keyword evidence="8" id="KW-0520">NAD</keyword>
<dbReference type="InterPro" id="IPR008927">
    <property type="entry name" value="6-PGluconate_DH-like_C_sf"/>
</dbReference>
<evidence type="ECO:0000256" key="1">
    <source>
        <dbReference type="ARBA" id="ARBA00005005"/>
    </source>
</evidence>
<dbReference type="Pfam" id="PF00378">
    <property type="entry name" value="ECH_1"/>
    <property type="match status" value="1"/>
</dbReference>
<dbReference type="PATRIC" id="fig|1307761.3.peg.2369"/>
<keyword evidence="6" id="KW-0442">Lipid degradation</keyword>
<gene>
    <name evidence="15" type="ORF">L21SP2_2377</name>
</gene>
<dbReference type="GO" id="GO:0070403">
    <property type="term" value="F:NAD+ binding"/>
    <property type="evidence" value="ECO:0007669"/>
    <property type="project" value="InterPro"/>
</dbReference>
<dbReference type="SUPFAM" id="SSF48179">
    <property type="entry name" value="6-phosphogluconate dehydrogenase C-terminal domain-like"/>
    <property type="match status" value="2"/>
</dbReference>
<dbReference type="Gene3D" id="3.90.226.10">
    <property type="entry name" value="2-enoyl-CoA Hydratase, Chain A, domain 1"/>
    <property type="match status" value="2"/>
</dbReference>
<accession>V5WJB7</accession>
<evidence type="ECO:0000256" key="7">
    <source>
        <dbReference type="ARBA" id="ARBA00023002"/>
    </source>
</evidence>
<protein>
    <recommendedName>
        <fullName evidence="4">enoyl-CoA hydratase</fullName>
        <ecNumber evidence="4">4.2.1.17</ecNumber>
    </recommendedName>
</protein>
<evidence type="ECO:0000313" key="15">
    <source>
        <dbReference type="EMBL" id="AHC15730.1"/>
    </source>
</evidence>
<keyword evidence="5" id="KW-0276">Fatty acid metabolism</keyword>
<dbReference type="eggNOG" id="COG1024">
    <property type="taxonomic scope" value="Bacteria"/>
</dbReference>
<proteinExistence type="inferred from homology"/>
<evidence type="ECO:0000256" key="4">
    <source>
        <dbReference type="ARBA" id="ARBA00012076"/>
    </source>
</evidence>
<evidence type="ECO:0000259" key="13">
    <source>
        <dbReference type="Pfam" id="PF00725"/>
    </source>
</evidence>
<feature type="domain" description="3-hydroxyacyl-CoA dehydrogenase C-terminal" evidence="13">
    <location>
        <begin position="551"/>
        <end position="645"/>
    </location>
</feature>
<evidence type="ECO:0000256" key="5">
    <source>
        <dbReference type="ARBA" id="ARBA00022832"/>
    </source>
</evidence>
<dbReference type="Proteomes" id="UP000018680">
    <property type="component" value="Chromosome"/>
</dbReference>
<dbReference type="GO" id="GO:0006635">
    <property type="term" value="P:fatty acid beta-oxidation"/>
    <property type="evidence" value="ECO:0007669"/>
    <property type="project" value="UniProtKB-UniPathway"/>
</dbReference>
<evidence type="ECO:0000256" key="6">
    <source>
        <dbReference type="ARBA" id="ARBA00022963"/>
    </source>
</evidence>
<dbReference type="Pfam" id="PF00725">
    <property type="entry name" value="3HCDH"/>
    <property type="match status" value="1"/>
</dbReference>
<dbReference type="HOGENOM" id="CLU_009834_16_3_12"/>
<dbReference type="InterPro" id="IPR006108">
    <property type="entry name" value="3HC_DH_C"/>
</dbReference>
<dbReference type="PANTHER" id="PTHR43612">
    <property type="entry name" value="TRIFUNCTIONAL ENZYME SUBUNIT ALPHA"/>
    <property type="match status" value="1"/>
</dbReference>
<dbReference type="InterPro" id="IPR050136">
    <property type="entry name" value="FA_oxidation_alpha_subunit"/>
</dbReference>
<dbReference type="CDD" id="cd06558">
    <property type="entry name" value="crotonase-like"/>
    <property type="match status" value="1"/>
</dbReference>
<keyword evidence="10 15" id="KW-0456">Lyase</keyword>
<evidence type="ECO:0000256" key="11">
    <source>
        <dbReference type="ARBA" id="ARBA00023268"/>
    </source>
</evidence>
<evidence type="ECO:0000256" key="9">
    <source>
        <dbReference type="ARBA" id="ARBA00023098"/>
    </source>
</evidence>
<comment type="similarity">
    <text evidence="3">In the N-terminal section; belongs to the enoyl-CoA hydratase/isomerase family.</text>
</comment>
<dbReference type="SUPFAM" id="SSF52096">
    <property type="entry name" value="ClpP/crotonase"/>
    <property type="match status" value="1"/>
</dbReference>
<reference evidence="15 16" key="1">
    <citation type="journal article" date="2015" name="Stand. Genomic Sci.">
        <title>Complete genome sequence and description of Salinispira pacifica gen. nov., sp. nov., a novel spirochaete isolated form a hypersaline microbial mat.</title>
        <authorList>
            <person name="Ben Hania W."/>
            <person name="Joseph M."/>
            <person name="Schumann P."/>
            <person name="Bunk B."/>
            <person name="Fiebig A."/>
            <person name="Sproer C."/>
            <person name="Klenk H.P."/>
            <person name="Fardeau M.L."/>
            <person name="Spring S."/>
        </authorList>
    </citation>
    <scope>NUCLEOTIDE SEQUENCE [LARGE SCALE GENOMIC DNA]</scope>
    <source>
        <strain evidence="15 16">L21-RPul-D2</strain>
    </source>
</reference>
<dbReference type="InterPro" id="IPR036291">
    <property type="entry name" value="NAD(P)-bd_dom_sf"/>
</dbReference>
<evidence type="ECO:0000259" key="14">
    <source>
        <dbReference type="Pfam" id="PF02737"/>
    </source>
</evidence>
<evidence type="ECO:0000313" key="16">
    <source>
        <dbReference type="Proteomes" id="UP000018680"/>
    </source>
</evidence>
<keyword evidence="15" id="KW-0413">Isomerase</keyword>
<dbReference type="InterPro" id="IPR001753">
    <property type="entry name" value="Enoyl-CoA_hydra/iso"/>
</dbReference>
<dbReference type="FunFam" id="3.40.50.720:FF:000009">
    <property type="entry name" value="Fatty oxidation complex, alpha subunit"/>
    <property type="match status" value="1"/>
</dbReference>
<dbReference type="PANTHER" id="PTHR43612:SF3">
    <property type="entry name" value="TRIFUNCTIONAL ENZYME SUBUNIT ALPHA, MITOCHONDRIAL"/>
    <property type="match status" value="1"/>
</dbReference>
<dbReference type="KEGG" id="slr:L21SP2_2377"/>
<dbReference type="SUPFAM" id="SSF51735">
    <property type="entry name" value="NAD(P)-binding Rossmann-fold domains"/>
    <property type="match status" value="1"/>
</dbReference>
<dbReference type="Gene3D" id="1.10.1040.50">
    <property type="match status" value="1"/>
</dbReference>
<evidence type="ECO:0000256" key="2">
    <source>
        <dbReference type="ARBA" id="ARBA00007005"/>
    </source>
</evidence>
<organism evidence="15 16">
    <name type="scientific">Salinispira pacifica</name>
    <dbReference type="NCBI Taxonomy" id="1307761"/>
    <lineage>
        <taxon>Bacteria</taxon>
        <taxon>Pseudomonadati</taxon>
        <taxon>Spirochaetota</taxon>
        <taxon>Spirochaetia</taxon>
        <taxon>Spirochaetales</taxon>
        <taxon>Spirochaetaceae</taxon>
        <taxon>Salinispira</taxon>
    </lineage>
</organism>
<evidence type="ECO:0000256" key="10">
    <source>
        <dbReference type="ARBA" id="ARBA00023239"/>
    </source>
</evidence>
<keyword evidence="9" id="KW-0443">Lipid metabolism</keyword>
<name>V5WJB7_9SPIO</name>
<keyword evidence="16" id="KW-1185">Reference proteome</keyword>
<evidence type="ECO:0000256" key="3">
    <source>
        <dbReference type="ARBA" id="ARBA00008750"/>
    </source>
</evidence>
<dbReference type="RefSeq" id="WP_024268634.1">
    <property type="nucleotide sequence ID" value="NC_023035.1"/>
</dbReference>
<keyword evidence="7 15" id="KW-0560">Oxidoreductase</keyword>
<dbReference type="STRING" id="1307761.L21SP2_2377"/>
<dbReference type="OrthoDB" id="9771883at2"/>
<evidence type="ECO:0000256" key="12">
    <source>
        <dbReference type="ARBA" id="ARBA00049556"/>
    </source>
</evidence>
<dbReference type="eggNOG" id="COG1250">
    <property type="taxonomic scope" value="Bacteria"/>
</dbReference>
<evidence type="ECO:0000256" key="8">
    <source>
        <dbReference type="ARBA" id="ARBA00023027"/>
    </source>
</evidence>
<dbReference type="UniPathway" id="UPA00659"/>
<dbReference type="GO" id="GO:0016509">
    <property type="term" value="F:long-chain (3S)-3-hydroxyacyl-CoA dehydrogenase (NAD+) activity"/>
    <property type="evidence" value="ECO:0007669"/>
    <property type="project" value="TreeGrafter"/>
</dbReference>